<evidence type="ECO:0000313" key="3">
    <source>
        <dbReference type="Proteomes" id="UP001139157"/>
    </source>
</evidence>
<feature type="transmembrane region" description="Helical" evidence="1">
    <location>
        <begin position="6"/>
        <end position="26"/>
    </location>
</feature>
<keyword evidence="1" id="KW-0812">Transmembrane</keyword>
<dbReference type="RefSeq" id="WP_251914926.1">
    <property type="nucleotide sequence ID" value="NZ_JAMRXG010000011.1"/>
</dbReference>
<dbReference type="InterPro" id="IPR008928">
    <property type="entry name" value="6-hairpin_glycosidase_sf"/>
</dbReference>
<dbReference type="AlphaFoldDB" id="A0A9X2EA77"/>
<keyword evidence="3" id="KW-1185">Reference proteome</keyword>
<reference evidence="2" key="1">
    <citation type="submission" date="2022-06" db="EMBL/GenBank/DDBJ databases">
        <title>Novel species in genus nocardia.</title>
        <authorList>
            <person name="Li F."/>
        </authorList>
    </citation>
    <scope>NUCLEOTIDE SEQUENCE</scope>
    <source>
        <strain evidence="2">CDC141</strain>
    </source>
</reference>
<dbReference type="GO" id="GO:0016787">
    <property type="term" value="F:hydrolase activity"/>
    <property type="evidence" value="ECO:0007669"/>
    <property type="project" value="UniProtKB-KW"/>
</dbReference>
<accession>A0A9X2EA77</accession>
<comment type="caution">
    <text evidence="2">The sequence shown here is derived from an EMBL/GenBank/DDBJ whole genome shotgun (WGS) entry which is preliminary data.</text>
</comment>
<dbReference type="PANTHER" id="PTHR47791:SF1">
    <property type="entry name" value="ENDO MANNANASE, GH76 FAMILY (EUROFUNG)"/>
    <property type="match status" value="1"/>
</dbReference>
<dbReference type="SUPFAM" id="SSF48208">
    <property type="entry name" value="Six-hairpin glycosidases"/>
    <property type="match status" value="1"/>
</dbReference>
<dbReference type="Pfam" id="PF03663">
    <property type="entry name" value="Glyco_hydro_76"/>
    <property type="match status" value="1"/>
</dbReference>
<evidence type="ECO:0000313" key="2">
    <source>
        <dbReference type="EMBL" id="MCM6776614.1"/>
    </source>
</evidence>
<keyword evidence="2" id="KW-0378">Hydrolase</keyword>
<dbReference type="EMBL" id="JAMRXG010000011">
    <property type="protein sequence ID" value="MCM6776614.1"/>
    <property type="molecule type" value="Genomic_DNA"/>
</dbReference>
<evidence type="ECO:0000256" key="1">
    <source>
        <dbReference type="SAM" id="Phobius"/>
    </source>
</evidence>
<dbReference type="PANTHER" id="PTHR47791">
    <property type="entry name" value="MEIOTICALLY UP-REGULATED GENE 191 PROTEIN"/>
    <property type="match status" value="1"/>
</dbReference>
<gene>
    <name evidence="2" type="ORF">NDR86_24305</name>
</gene>
<keyword evidence="1" id="KW-0472">Membrane</keyword>
<protein>
    <submittedName>
        <fullName evidence="2">Glycoside hydrolase family 76 protein</fullName>
    </submittedName>
</protein>
<name>A0A9X2EA77_9NOCA</name>
<proteinExistence type="predicted"/>
<dbReference type="InterPro" id="IPR053169">
    <property type="entry name" value="MUG_Protein"/>
</dbReference>
<dbReference type="Proteomes" id="UP001139157">
    <property type="component" value="Unassembled WGS sequence"/>
</dbReference>
<dbReference type="InterPro" id="IPR005198">
    <property type="entry name" value="Glyco_hydro_76"/>
</dbReference>
<dbReference type="Gene3D" id="1.50.10.20">
    <property type="match status" value="1"/>
</dbReference>
<keyword evidence="1" id="KW-1133">Transmembrane helix</keyword>
<sequence length="476" mass="51789">MVEGGWARRAVGLGVVVGLVLAVYLVGKPEPRAAVGASAVNSQVRVWARAITLTTDDRGASAKIANGQPGDSVWLDRIGVEAERADTATVSAGATTGQTRWLRYDNGPVRACGKAGDRPEIRCTRWTAAADRPPDRRLRAVERLLDRYDMGTGLWHNDPGIWQSANALTAVIDFAARTGDPQYLAYADATYRHTDRGVPAKTGYNDDELWWALAWIRAFDLTHDPRYRTAARPIVDGLDDQRASFCDGGLAWARVGTDPEQRPWTQVNAITNALYLTATAQLSTRVEPADRSSYLARAQGIWDWFTTRAGRALLDPSGLINDHLDRSPDGKTCALADEGTRWTYVQGALIGGLVALHRATGREDLLATADTIAAAATRAGSPFMRDGVLREPSATNCPGPECRDAETFKGVFVRNYRQLLDTGRSRTASLEFLAHQANSLPIDSDEFGFRWQGPARPDDPPDFATQAAALDALNAM</sequence>
<dbReference type="GO" id="GO:0005975">
    <property type="term" value="P:carbohydrate metabolic process"/>
    <property type="evidence" value="ECO:0007669"/>
    <property type="project" value="InterPro"/>
</dbReference>
<organism evidence="2 3">
    <name type="scientific">Nocardia pulmonis</name>
    <dbReference type="NCBI Taxonomy" id="2951408"/>
    <lineage>
        <taxon>Bacteria</taxon>
        <taxon>Bacillati</taxon>
        <taxon>Actinomycetota</taxon>
        <taxon>Actinomycetes</taxon>
        <taxon>Mycobacteriales</taxon>
        <taxon>Nocardiaceae</taxon>
        <taxon>Nocardia</taxon>
    </lineage>
</organism>